<name>A0A9Q0NM35_SALVM</name>
<evidence type="ECO:0000256" key="2">
    <source>
        <dbReference type="ARBA" id="ARBA00022723"/>
    </source>
</evidence>
<gene>
    <name evidence="5" type="ORF">OIU85_013652</name>
</gene>
<dbReference type="OrthoDB" id="850678at2759"/>
<dbReference type="SUPFAM" id="SSF48264">
    <property type="entry name" value="Cytochrome P450"/>
    <property type="match status" value="1"/>
</dbReference>
<reference evidence="5" key="1">
    <citation type="submission" date="2022-11" db="EMBL/GenBank/DDBJ databases">
        <authorList>
            <person name="Hyden B.L."/>
            <person name="Feng K."/>
            <person name="Yates T."/>
            <person name="Jawdy S."/>
            <person name="Smart L.B."/>
            <person name="Muchero W."/>
        </authorList>
    </citation>
    <scope>NUCLEOTIDE SEQUENCE</scope>
    <source>
        <tissue evidence="5">Shoot tip</tissue>
    </source>
</reference>
<accession>A0A9Q0NM35</accession>
<dbReference type="EMBL" id="JAPFFL010000018">
    <property type="protein sequence ID" value="KAJ6672324.1"/>
    <property type="molecule type" value="Genomic_DNA"/>
</dbReference>
<dbReference type="Gene3D" id="1.10.630.10">
    <property type="entry name" value="Cytochrome P450"/>
    <property type="match status" value="1"/>
</dbReference>
<evidence type="ECO:0000313" key="6">
    <source>
        <dbReference type="Proteomes" id="UP001151529"/>
    </source>
</evidence>
<evidence type="ECO:0000256" key="1">
    <source>
        <dbReference type="ARBA" id="ARBA00010617"/>
    </source>
</evidence>
<keyword evidence="3" id="KW-0408">Iron</keyword>
<dbReference type="GO" id="GO:0016705">
    <property type="term" value="F:oxidoreductase activity, acting on paired donors, with incorporation or reduction of molecular oxygen"/>
    <property type="evidence" value="ECO:0007669"/>
    <property type="project" value="InterPro"/>
</dbReference>
<proteinExistence type="inferred from homology"/>
<dbReference type="Pfam" id="PF00067">
    <property type="entry name" value="p450"/>
    <property type="match status" value="1"/>
</dbReference>
<reference evidence="5" key="2">
    <citation type="journal article" date="2023" name="Int. J. Mol. Sci.">
        <title>De Novo Assembly and Annotation of 11 Diverse Shrub Willow (Salix) Genomes Reveals Novel Gene Organization in Sex-Linked Regions.</title>
        <authorList>
            <person name="Hyden B."/>
            <person name="Feng K."/>
            <person name="Yates T.B."/>
            <person name="Jawdy S."/>
            <person name="Cereghino C."/>
            <person name="Smart L.B."/>
            <person name="Muchero W."/>
        </authorList>
    </citation>
    <scope>NUCLEOTIDE SEQUENCE [LARGE SCALE GENOMIC DNA]</scope>
    <source>
        <tissue evidence="5">Shoot tip</tissue>
    </source>
</reference>
<keyword evidence="6" id="KW-1185">Reference proteome</keyword>
<comment type="caution">
    <text evidence="5">The sequence shown here is derived from an EMBL/GenBank/DDBJ whole genome shotgun (WGS) entry which is preliminary data.</text>
</comment>
<dbReference type="InterPro" id="IPR036396">
    <property type="entry name" value="Cyt_P450_sf"/>
</dbReference>
<comment type="similarity">
    <text evidence="1">Belongs to the cytochrome P450 family.</text>
</comment>
<dbReference type="GO" id="GO:0004497">
    <property type="term" value="F:monooxygenase activity"/>
    <property type="evidence" value="ECO:0007669"/>
    <property type="project" value="InterPro"/>
</dbReference>
<dbReference type="InterPro" id="IPR001128">
    <property type="entry name" value="Cyt_P450"/>
</dbReference>
<dbReference type="GO" id="GO:0005506">
    <property type="term" value="F:iron ion binding"/>
    <property type="evidence" value="ECO:0007669"/>
    <property type="project" value="InterPro"/>
</dbReference>
<keyword evidence="4" id="KW-0732">Signal</keyword>
<dbReference type="PANTHER" id="PTHR47955:SF15">
    <property type="entry name" value="CYTOCHROME P450 71A2-LIKE"/>
    <property type="match status" value="1"/>
</dbReference>
<evidence type="ECO:0000313" key="5">
    <source>
        <dbReference type="EMBL" id="KAJ6672324.1"/>
    </source>
</evidence>
<keyword evidence="2" id="KW-0479">Metal-binding</keyword>
<protein>
    <submittedName>
        <fullName evidence="5">CYTOCHROME P450 71A6</fullName>
    </submittedName>
</protein>
<dbReference type="PANTHER" id="PTHR47955">
    <property type="entry name" value="CYTOCHROME P450 FAMILY 71 PROTEIN"/>
    <property type="match status" value="1"/>
</dbReference>
<dbReference type="AlphaFoldDB" id="A0A9Q0NM35"/>
<dbReference type="GO" id="GO:0020037">
    <property type="term" value="F:heme binding"/>
    <property type="evidence" value="ECO:0007669"/>
    <property type="project" value="InterPro"/>
</dbReference>
<organism evidence="5 6">
    <name type="scientific">Salix viminalis</name>
    <name type="common">Common osier</name>
    <name type="synonym">Basket willow</name>
    <dbReference type="NCBI Taxonomy" id="40686"/>
    <lineage>
        <taxon>Eukaryota</taxon>
        <taxon>Viridiplantae</taxon>
        <taxon>Streptophyta</taxon>
        <taxon>Embryophyta</taxon>
        <taxon>Tracheophyta</taxon>
        <taxon>Spermatophyta</taxon>
        <taxon>Magnoliopsida</taxon>
        <taxon>eudicotyledons</taxon>
        <taxon>Gunneridae</taxon>
        <taxon>Pentapetalae</taxon>
        <taxon>rosids</taxon>
        <taxon>fabids</taxon>
        <taxon>Malpighiales</taxon>
        <taxon>Salicaceae</taxon>
        <taxon>Saliceae</taxon>
        <taxon>Salix</taxon>
    </lineage>
</organism>
<evidence type="ECO:0000256" key="4">
    <source>
        <dbReference type="SAM" id="SignalP"/>
    </source>
</evidence>
<feature type="chain" id="PRO_5040218197" evidence="4">
    <location>
        <begin position="21"/>
        <end position="136"/>
    </location>
</feature>
<evidence type="ECO:0000256" key="3">
    <source>
        <dbReference type="ARBA" id="ARBA00023004"/>
    </source>
</evidence>
<feature type="signal peptide" evidence="4">
    <location>
        <begin position="1"/>
        <end position="20"/>
    </location>
</feature>
<sequence length="136" mass="15355">MMYQFFISVLPFVLLSLVKKWLLDSTLPKSKIRPPSPKTIPILGNLHQLGSHPHRKLHSLAKFHGPLMMLHFGSEPVLMVSSADAAQAIMKTHDLIFSNRPKLSVSDKLLYQGKDISTSPYGEYGRQIRSICVLQF</sequence>
<dbReference type="Proteomes" id="UP001151529">
    <property type="component" value="Chromosome 12"/>
</dbReference>